<dbReference type="SUPFAM" id="SSF53098">
    <property type="entry name" value="Ribonuclease H-like"/>
    <property type="match status" value="1"/>
</dbReference>
<dbReference type="GO" id="GO:0003676">
    <property type="term" value="F:nucleic acid binding"/>
    <property type="evidence" value="ECO:0007669"/>
    <property type="project" value="InterPro"/>
</dbReference>
<dbReference type="InterPro" id="IPR002156">
    <property type="entry name" value="RNaseH_domain"/>
</dbReference>
<dbReference type="Proteomes" id="UP000235220">
    <property type="component" value="Chromosome 7"/>
</dbReference>
<sequence>MGTVIGLLPAVITWRLWLRRCKARMEGDQESGETVWLFVRSWLAKIVDGMKGALSYTDHNLLEELQVRTSKPKSRTPRKVVWEKPPVVWLKLNVDGSCRGNPGSCGGGSIIRYSDGNMKAAFFEKLEPGTNNGVELRAITSDVRLCKELGYQNICIESNLELVVSWLITRVCTTWYLWDFWELLEEELVGLRVSFKH</sequence>
<keyword evidence="1" id="KW-1185">Reference proteome</keyword>
<dbReference type="InterPro" id="IPR044730">
    <property type="entry name" value="RNase_H-like_dom_plant"/>
</dbReference>
<dbReference type="Gramene" id="Jr07_10970_p1">
    <property type="protein sequence ID" value="cds.Jr07_10970_p1"/>
    <property type="gene ID" value="Jr07_10970"/>
</dbReference>
<dbReference type="GO" id="GO:0004523">
    <property type="term" value="F:RNA-DNA hybrid ribonuclease activity"/>
    <property type="evidence" value="ECO:0007669"/>
    <property type="project" value="InterPro"/>
</dbReference>
<dbReference type="CDD" id="cd06222">
    <property type="entry name" value="RNase_H_like"/>
    <property type="match status" value="1"/>
</dbReference>
<dbReference type="InterPro" id="IPR053151">
    <property type="entry name" value="RNase_H-like"/>
</dbReference>
<dbReference type="STRING" id="51240.A0A2I4DZI7"/>
<dbReference type="RefSeq" id="XP_018812564.2">
    <property type="nucleotide sequence ID" value="XM_018957019.2"/>
</dbReference>
<dbReference type="AlphaFoldDB" id="A0A2I4DZI7"/>
<evidence type="ECO:0000313" key="2">
    <source>
        <dbReference type="RefSeq" id="XP_018812564.2"/>
    </source>
</evidence>
<organism evidence="1 2">
    <name type="scientific">Juglans regia</name>
    <name type="common">English walnut</name>
    <dbReference type="NCBI Taxonomy" id="51240"/>
    <lineage>
        <taxon>Eukaryota</taxon>
        <taxon>Viridiplantae</taxon>
        <taxon>Streptophyta</taxon>
        <taxon>Embryophyta</taxon>
        <taxon>Tracheophyta</taxon>
        <taxon>Spermatophyta</taxon>
        <taxon>Magnoliopsida</taxon>
        <taxon>eudicotyledons</taxon>
        <taxon>Gunneridae</taxon>
        <taxon>Pentapetalae</taxon>
        <taxon>rosids</taxon>
        <taxon>fabids</taxon>
        <taxon>Fagales</taxon>
        <taxon>Juglandaceae</taxon>
        <taxon>Juglans</taxon>
    </lineage>
</organism>
<name>A0A2I4DZI7_JUGRE</name>
<proteinExistence type="predicted"/>
<accession>A0A2I4DZI7</accession>
<gene>
    <name evidence="2" type="primary">LOC108984920</name>
</gene>
<dbReference type="GeneID" id="108984920"/>
<dbReference type="PROSITE" id="PS50879">
    <property type="entry name" value="RNASE_H_1"/>
    <property type="match status" value="1"/>
</dbReference>
<dbReference type="Pfam" id="PF13456">
    <property type="entry name" value="RVT_3"/>
    <property type="match status" value="1"/>
</dbReference>
<reference evidence="2" key="1">
    <citation type="submission" date="2025-08" db="UniProtKB">
        <authorList>
            <consortium name="RefSeq"/>
        </authorList>
    </citation>
    <scope>IDENTIFICATION</scope>
    <source>
        <tissue evidence="2">Leaves</tissue>
    </source>
</reference>
<protein>
    <submittedName>
        <fullName evidence="2">Ribonuclease H-like</fullName>
    </submittedName>
</protein>
<evidence type="ECO:0000313" key="1">
    <source>
        <dbReference type="Proteomes" id="UP000235220"/>
    </source>
</evidence>
<dbReference type="InterPro" id="IPR012337">
    <property type="entry name" value="RNaseH-like_sf"/>
</dbReference>
<dbReference type="OrthoDB" id="1752183at2759"/>
<dbReference type="KEGG" id="jre:108984920"/>
<dbReference type="PANTHER" id="PTHR47723">
    <property type="entry name" value="OS05G0353850 PROTEIN"/>
    <property type="match status" value="1"/>
</dbReference>
<dbReference type="Gene3D" id="3.30.420.10">
    <property type="entry name" value="Ribonuclease H-like superfamily/Ribonuclease H"/>
    <property type="match status" value="1"/>
</dbReference>
<dbReference type="PANTHER" id="PTHR47723:SF19">
    <property type="entry name" value="POLYNUCLEOTIDYL TRANSFERASE, RIBONUCLEASE H-LIKE SUPERFAMILY PROTEIN"/>
    <property type="match status" value="1"/>
</dbReference>
<dbReference type="InterPro" id="IPR036397">
    <property type="entry name" value="RNaseH_sf"/>
</dbReference>